<proteinExistence type="predicted"/>
<name>A0ACB8V568_9EURO</name>
<dbReference type="EMBL" id="JALBCA010000010">
    <property type="protein sequence ID" value="KAI2391724.1"/>
    <property type="molecule type" value="Genomic_DNA"/>
</dbReference>
<sequence>MPSHGVFVALAAASVSLFAAGSSAETVLGAYIFARHGDRTSKSTPPAVLTELGYRQVVMTGQFYRDRYLASSSQSRIQGINGDIIRAGQVSASAPADDVLQKSATAFFQALYPPAGNAAKSRLRNGTEIESPMNGYQLVAIEKTGSGKNSENLAWLQSATKCENAKVSSANYFNSKSFKSTLDATNDFYKSLTPMLKNTFSPDKINYKNAYALFDLLNVASIQNSSDNFPSADLLTPQTYARLFHLASEHQYNLAYNDSEQVRAISGSVLGGDVLAAFKGLIASKGQGTKLGVQFGAYATFLSFFGLTELPKFNNDFFGIPNYASAMAFELVTNASTSSFPDPADISVRFLFNNGTILANGRANEFPLFNQPKTVLPWSEFSSRLEKVSITSQEQWCKVCGGGPDCGGVPLKSSSAGTGKTGGLTTVQAGVIGAMVTLAVVLGVQLLVMLVAGFRFVSKATLYRSREVSDKASA</sequence>
<comment type="caution">
    <text evidence="1">The sequence shown here is derived from an EMBL/GenBank/DDBJ whole genome shotgun (WGS) entry which is preliminary data.</text>
</comment>
<evidence type="ECO:0000313" key="1">
    <source>
        <dbReference type="EMBL" id="KAI2391724.1"/>
    </source>
</evidence>
<protein>
    <submittedName>
        <fullName evidence="1">Uncharacterized protein</fullName>
    </submittedName>
</protein>
<gene>
    <name evidence="1" type="ORF">LOY88_000950</name>
</gene>
<organism evidence="1">
    <name type="scientific">Ophidiomyces ophidiicola</name>
    <dbReference type="NCBI Taxonomy" id="1387563"/>
    <lineage>
        <taxon>Eukaryota</taxon>
        <taxon>Fungi</taxon>
        <taxon>Dikarya</taxon>
        <taxon>Ascomycota</taxon>
        <taxon>Pezizomycotina</taxon>
        <taxon>Eurotiomycetes</taxon>
        <taxon>Eurotiomycetidae</taxon>
        <taxon>Onygenales</taxon>
        <taxon>Onygenaceae</taxon>
        <taxon>Ophidiomyces</taxon>
    </lineage>
</organism>
<reference evidence="1" key="1">
    <citation type="journal article" date="2022" name="bioRxiv">
        <title>Population genetic analysis of Ophidiomyces ophidiicola, the causative agent of snake fungal disease, indicates recent introductions to the USA.</title>
        <authorList>
            <person name="Ladner J.T."/>
            <person name="Palmer J.M."/>
            <person name="Ettinger C.L."/>
            <person name="Stajich J.E."/>
            <person name="Farrell T.M."/>
            <person name="Glorioso B.M."/>
            <person name="Lawson B."/>
            <person name="Price S.J."/>
            <person name="Stengle A.G."/>
            <person name="Grear D.A."/>
            <person name="Lorch J.M."/>
        </authorList>
    </citation>
    <scope>NUCLEOTIDE SEQUENCE</scope>
    <source>
        <strain evidence="1">NWHC 24266-5</strain>
    </source>
</reference>
<accession>A0ACB8V568</accession>